<keyword evidence="2 4" id="KW-0238">DNA-binding</keyword>
<dbReference type="PANTHER" id="PTHR30055:SF234">
    <property type="entry name" value="HTH-TYPE TRANSCRIPTIONAL REGULATOR BETI"/>
    <property type="match status" value="1"/>
</dbReference>
<evidence type="ECO:0000256" key="3">
    <source>
        <dbReference type="ARBA" id="ARBA00023163"/>
    </source>
</evidence>
<dbReference type="RefSeq" id="WP_344310721.1">
    <property type="nucleotide sequence ID" value="NZ_BAAANO010000035.1"/>
</dbReference>
<reference evidence="7" key="1">
    <citation type="journal article" date="2019" name="Int. J. Syst. Evol. Microbiol.">
        <title>The Global Catalogue of Microorganisms (GCM) 10K type strain sequencing project: providing services to taxonomists for standard genome sequencing and annotation.</title>
        <authorList>
            <consortium name="The Broad Institute Genomics Platform"/>
            <consortium name="The Broad Institute Genome Sequencing Center for Infectious Disease"/>
            <person name="Wu L."/>
            <person name="Ma J."/>
        </authorList>
    </citation>
    <scope>NUCLEOTIDE SEQUENCE [LARGE SCALE GENOMIC DNA]</scope>
    <source>
        <strain evidence="7">JCM 14546</strain>
    </source>
</reference>
<proteinExistence type="predicted"/>
<comment type="caution">
    <text evidence="6">The sequence shown here is derived from an EMBL/GenBank/DDBJ whole genome shotgun (WGS) entry which is preliminary data.</text>
</comment>
<evidence type="ECO:0000256" key="4">
    <source>
        <dbReference type="PROSITE-ProRule" id="PRU00335"/>
    </source>
</evidence>
<protein>
    <submittedName>
        <fullName evidence="6">TetR/AcrR family transcriptional regulator</fullName>
    </submittedName>
</protein>
<evidence type="ECO:0000256" key="2">
    <source>
        <dbReference type="ARBA" id="ARBA00023125"/>
    </source>
</evidence>
<dbReference type="InterPro" id="IPR009057">
    <property type="entry name" value="Homeodomain-like_sf"/>
</dbReference>
<keyword evidence="1" id="KW-0805">Transcription regulation</keyword>
<organism evidence="6 7">
    <name type="scientific">Brevibacterium samyangense</name>
    <dbReference type="NCBI Taxonomy" id="366888"/>
    <lineage>
        <taxon>Bacteria</taxon>
        <taxon>Bacillati</taxon>
        <taxon>Actinomycetota</taxon>
        <taxon>Actinomycetes</taxon>
        <taxon>Micrococcales</taxon>
        <taxon>Brevibacteriaceae</taxon>
        <taxon>Brevibacterium</taxon>
    </lineage>
</organism>
<evidence type="ECO:0000259" key="5">
    <source>
        <dbReference type="PROSITE" id="PS50977"/>
    </source>
</evidence>
<dbReference type="InterPro" id="IPR050109">
    <property type="entry name" value="HTH-type_TetR-like_transc_reg"/>
</dbReference>
<dbReference type="PROSITE" id="PS50977">
    <property type="entry name" value="HTH_TETR_2"/>
    <property type="match status" value="1"/>
</dbReference>
<keyword evidence="3" id="KW-0804">Transcription</keyword>
<name>A0ABP5F345_9MICO</name>
<dbReference type="InterPro" id="IPR001647">
    <property type="entry name" value="HTH_TetR"/>
</dbReference>
<dbReference type="EMBL" id="BAAANO010000035">
    <property type="protein sequence ID" value="GAA2014692.1"/>
    <property type="molecule type" value="Genomic_DNA"/>
</dbReference>
<dbReference type="Pfam" id="PF00440">
    <property type="entry name" value="TetR_N"/>
    <property type="match status" value="1"/>
</dbReference>
<evidence type="ECO:0000313" key="6">
    <source>
        <dbReference type="EMBL" id="GAA2014692.1"/>
    </source>
</evidence>
<dbReference type="Proteomes" id="UP001500755">
    <property type="component" value="Unassembled WGS sequence"/>
</dbReference>
<gene>
    <name evidence="6" type="ORF">GCM10009755_28030</name>
</gene>
<feature type="DNA-binding region" description="H-T-H motif" evidence="4">
    <location>
        <begin position="40"/>
        <end position="59"/>
    </location>
</feature>
<keyword evidence="7" id="KW-1185">Reference proteome</keyword>
<evidence type="ECO:0000313" key="7">
    <source>
        <dbReference type="Proteomes" id="UP001500755"/>
    </source>
</evidence>
<accession>A0ABP5F345</accession>
<dbReference type="PANTHER" id="PTHR30055">
    <property type="entry name" value="HTH-TYPE TRANSCRIPTIONAL REGULATOR RUTR"/>
    <property type="match status" value="1"/>
</dbReference>
<dbReference type="SUPFAM" id="SSF46689">
    <property type="entry name" value="Homeodomain-like"/>
    <property type="match status" value="1"/>
</dbReference>
<evidence type="ECO:0000256" key="1">
    <source>
        <dbReference type="ARBA" id="ARBA00023015"/>
    </source>
</evidence>
<feature type="domain" description="HTH tetR-type" evidence="5">
    <location>
        <begin position="18"/>
        <end position="77"/>
    </location>
</feature>
<sequence length="216" mass="23948">MKPVTADGRSSRWDDHRRLRRRELLRATRAVLAEHGPDAPMDVIAAGAGTTKTVFYRYFGDRAGLQLAMGEWAMRVIRREIDAAGAHADEPREALAAMIRAFARLAAGSPAVYTFCDAVVLPTGDEAGRDFFTSVTHLLAERLGLDEARERLWAFGALGFVRACTQQWLVERAQHRPALSVDIDVFTHHVTTWVWNSHAGDHPTIPPGVHDATQQS</sequence>
<dbReference type="Gene3D" id="1.10.357.10">
    <property type="entry name" value="Tetracycline Repressor, domain 2"/>
    <property type="match status" value="1"/>
</dbReference>